<dbReference type="InterPro" id="IPR017871">
    <property type="entry name" value="ABC_transporter-like_CS"/>
</dbReference>
<evidence type="ECO:0000259" key="3">
    <source>
        <dbReference type="PROSITE" id="PS50893"/>
    </source>
</evidence>
<dbReference type="GO" id="GO:0022857">
    <property type="term" value="F:transmembrane transporter activity"/>
    <property type="evidence" value="ECO:0007669"/>
    <property type="project" value="TreeGrafter"/>
</dbReference>
<dbReference type="RefSeq" id="WP_184920404.1">
    <property type="nucleotide sequence ID" value="NZ_JACHMO010000001.1"/>
</dbReference>
<dbReference type="SUPFAM" id="SSF52540">
    <property type="entry name" value="P-loop containing nucleoside triphosphate hydrolases"/>
    <property type="match status" value="1"/>
</dbReference>
<keyword evidence="1" id="KW-0547">Nucleotide-binding</keyword>
<name>A0A7W9M0T8_9PSEU</name>
<dbReference type="Gene3D" id="3.40.50.300">
    <property type="entry name" value="P-loop containing nucleotide triphosphate hydrolases"/>
    <property type="match status" value="1"/>
</dbReference>
<dbReference type="EMBL" id="JACHMO010000001">
    <property type="protein sequence ID" value="MBB5803201.1"/>
    <property type="molecule type" value="Genomic_DNA"/>
</dbReference>
<protein>
    <submittedName>
        <fullName evidence="4">ABC-type phosphate/phosphonate transport system ATPase subunit</fullName>
    </submittedName>
</protein>
<dbReference type="Pfam" id="PF00005">
    <property type="entry name" value="ABC_tran"/>
    <property type="match status" value="1"/>
</dbReference>
<dbReference type="InterPro" id="IPR015854">
    <property type="entry name" value="ABC_transpr_LolD-like"/>
</dbReference>
<dbReference type="PROSITE" id="PS00211">
    <property type="entry name" value="ABC_TRANSPORTER_1"/>
    <property type="match status" value="1"/>
</dbReference>
<dbReference type="Proteomes" id="UP000552097">
    <property type="component" value="Unassembled WGS sequence"/>
</dbReference>
<gene>
    <name evidence="4" type="ORF">F4560_002969</name>
</gene>
<dbReference type="GO" id="GO:0005886">
    <property type="term" value="C:plasma membrane"/>
    <property type="evidence" value="ECO:0007669"/>
    <property type="project" value="TreeGrafter"/>
</dbReference>
<dbReference type="PROSITE" id="PS50893">
    <property type="entry name" value="ABC_TRANSPORTER_2"/>
    <property type="match status" value="1"/>
</dbReference>
<evidence type="ECO:0000313" key="5">
    <source>
        <dbReference type="Proteomes" id="UP000552097"/>
    </source>
</evidence>
<feature type="domain" description="ABC transporter" evidence="3">
    <location>
        <begin position="3"/>
        <end position="245"/>
    </location>
</feature>
<comment type="caution">
    <text evidence="4">The sequence shown here is derived from an EMBL/GenBank/DDBJ whole genome shotgun (WGS) entry which is preliminary data.</text>
</comment>
<dbReference type="GO" id="GO:0005524">
    <property type="term" value="F:ATP binding"/>
    <property type="evidence" value="ECO:0007669"/>
    <property type="project" value="UniProtKB-KW"/>
</dbReference>
<dbReference type="PANTHER" id="PTHR24220">
    <property type="entry name" value="IMPORT ATP-BINDING PROTEIN"/>
    <property type="match status" value="1"/>
</dbReference>
<dbReference type="GO" id="GO:0016887">
    <property type="term" value="F:ATP hydrolysis activity"/>
    <property type="evidence" value="ECO:0007669"/>
    <property type="project" value="InterPro"/>
</dbReference>
<dbReference type="InterPro" id="IPR003593">
    <property type="entry name" value="AAA+_ATPase"/>
</dbReference>
<dbReference type="InterPro" id="IPR027417">
    <property type="entry name" value="P-loop_NTPase"/>
</dbReference>
<sequence length="246" mass="26499">MQIRLAGLSVTFPDRESPALDDVSLVIENAEHVVLLGPSGSGKTTLMRCVLGAVKPDSGTLVVDGMDPAKPSELRAIRRNTGVVRQGNDLVHGLRAQTNAVLGTSPSWGLREWAAVLRGRVPARYVERVDALADAQGIRPFLKSQVEHLSGGQRQRVALVRAVLPEPKLLLADEPTSGLDPTTAQAAVRTLREADGVTVVVTTHDLSIARQFPRIVALRDGRVCFDGHELSDEDAQDIYEGTVVRP</sequence>
<keyword evidence="2" id="KW-0067">ATP-binding</keyword>
<proteinExistence type="predicted"/>
<evidence type="ECO:0000256" key="2">
    <source>
        <dbReference type="ARBA" id="ARBA00022840"/>
    </source>
</evidence>
<organism evidence="4 5">
    <name type="scientific">Saccharothrix ecbatanensis</name>
    <dbReference type="NCBI Taxonomy" id="1105145"/>
    <lineage>
        <taxon>Bacteria</taxon>
        <taxon>Bacillati</taxon>
        <taxon>Actinomycetota</taxon>
        <taxon>Actinomycetes</taxon>
        <taxon>Pseudonocardiales</taxon>
        <taxon>Pseudonocardiaceae</taxon>
        <taxon>Saccharothrix</taxon>
    </lineage>
</organism>
<dbReference type="InterPro" id="IPR003439">
    <property type="entry name" value="ABC_transporter-like_ATP-bd"/>
</dbReference>
<keyword evidence="5" id="KW-1185">Reference proteome</keyword>
<evidence type="ECO:0000313" key="4">
    <source>
        <dbReference type="EMBL" id="MBB5803201.1"/>
    </source>
</evidence>
<evidence type="ECO:0000256" key="1">
    <source>
        <dbReference type="ARBA" id="ARBA00022741"/>
    </source>
</evidence>
<reference evidence="4 5" key="1">
    <citation type="submission" date="2020-08" db="EMBL/GenBank/DDBJ databases">
        <title>Sequencing the genomes of 1000 actinobacteria strains.</title>
        <authorList>
            <person name="Klenk H.-P."/>
        </authorList>
    </citation>
    <scope>NUCLEOTIDE SEQUENCE [LARGE SCALE GENOMIC DNA]</scope>
    <source>
        <strain evidence="4 5">DSM 45486</strain>
    </source>
</reference>
<dbReference type="AlphaFoldDB" id="A0A7W9M0T8"/>
<accession>A0A7W9M0T8</accession>
<dbReference type="SMART" id="SM00382">
    <property type="entry name" value="AAA"/>
    <property type="match status" value="1"/>
</dbReference>